<evidence type="ECO:0000313" key="2">
    <source>
        <dbReference type="Proteomes" id="UP000011115"/>
    </source>
</evidence>
<proteinExistence type="predicted"/>
<dbReference type="InParanoid" id="M1BF64"/>
<dbReference type="EnsemblPlants" id="PGSC0003DMT400043773">
    <property type="protein sequence ID" value="PGSC0003DMT400043773"/>
    <property type="gene ID" value="PGSC0003DMG402016989"/>
</dbReference>
<dbReference type="Gramene" id="PGSC0003DMT400043773">
    <property type="protein sequence ID" value="PGSC0003DMT400043773"/>
    <property type="gene ID" value="PGSC0003DMG402016989"/>
</dbReference>
<reference evidence="2" key="1">
    <citation type="journal article" date="2011" name="Nature">
        <title>Genome sequence and analysis of the tuber crop potato.</title>
        <authorList>
            <consortium name="The Potato Genome Sequencing Consortium"/>
        </authorList>
    </citation>
    <scope>NUCLEOTIDE SEQUENCE [LARGE SCALE GENOMIC DNA]</scope>
    <source>
        <strain evidence="2">cv. DM1-3 516 R44</strain>
    </source>
</reference>
<evidence type="ECO:0000313" key="1">
    <source>
        <dbReference type="EnsemblPlants" id="PGSC0003DMT400043773"/>
    </source>
</evidence>
<dbReference type="Proteomes" id="UP000011115">
    <property type="component" value="Unassembled WGS sequence"/>
</dbReference>
<accession>M1BF64</accession>
<name>M1BF64_SOLTU</name>
<protein>
    <submittedName>
        <fullName evidence="1">Protein kinase family protein</fullName>
    </submittedName>
</protein>
<sequence length="68" mass="7881">MLHNYHSSNVKKEALRVVYVKLLCTQEVLGLKQAMSKAFQMLVKKEEDLPAPINPPFIDEKKMELHET</sequence>
<dbReference type="AlphaFoldDB" id="M1BF64"/>
<organism evidence="1 2">
    <name type="scientific">Solanum tuberosum</name>
    <name type="common">Potato</name>
    <dbReference type="NCBI Taxonomy" id="4113"/>
    <lineage>
        <taxon>Eukaryota</taxon>
        <taxon>Viridiplantae</taxon>
        <taxon>Streptophyta</taxon>
        <taxon>Embryophyta</taxon>
        <taxon>Tracheophyta</taxon>
        <taxon>Spermatophyta</taxon>
        <taxon>Magnoliopsida</taxon>
        <taxon>eudicotyledons</taxon>
        <taxon>Gunneridae</taxon>
        <taxon>Pentapetalae</taxon>
        <taxon>asterids</taxon>
        <taxon>lamiids</taxon>
        <taxon>Solanales</taxon>
        <taxon>Solanaceae</taxon>
        <taxon>Solanoideae</taxon>
        <taxon>Solaneae</taxon>
        <taxon>Solanum</taxon>
    </lineage>
</organism>
<keyword evidence="2" id="KW-1185">Reference proteome</keyword>
<dbReference type="HOGENOM" id="CLU_2798957_0_0_1"/>
<reference evidence="1" key="2">
    <citation type="submission" date="2015-06" db="UniProtKB">
        <authorList>
            <consortium name="EnsemblPlants"/>
        </authorList>
    </citation>
    <scope>IDENTIFICATION</scope>
    <source>
        <strain evidence="1">DM1-3 516 R44</strain>
    </source>
</reference>
<dbReference type="PaxDb" id="4113-PGSC0003DMT400043773"/>